<dbReference type="PANTHER" id="PTHR34699">
    <property type="match status" value="1"/>
</dbReference>
<sequence>MKINVGSKNQTKIQAVKDAVILYPNLFPKPQIIGIDVNVELFGHPKSIKETIKGAVERSKNAFNDCNYSFGIESGLMEVPYTKTGFMEVGACVIYDGKDIYIGLSPAYEWPKEVTKMILNGKADASQAFKQLGFTHHKKLGAVAGGIVGVLTEGRITREDFTKYSIIMALIQLEKSEFFK</sequence>
<comment type="cofactor">
    <cofactor evidence="2">
        <name>Mg(2+)</name>
        <dbReference type="ChEBI" id="CHEBI:18420"/>
    </cofactor>
</comment>
<dbReference type="InterPro" id="IPR029001">
    <property type="entry name" value="ITPase-like_fam"/>
</dbReference>
<dbReference type="Pfam" id="PF01931">
    <property type="entry name" value="NTPase_I-T"/>
    <property type="match status" value="1"/>
</dbReference>
<comment type="cofactor">
    <cofactor evidence="1">
        <name>Mn(2+)</name>
        <dbReference type="ChEBI" id="CHEBI:29035"/>
    </cofactor>
</comment>
<keyword evidence="4" id="KW-0547">Nucleotide-binding</keyword>
<protein>
    <recommendedName>
        <fullName evidence="9">inosine/xanthosine triphosphatase</fullName>
        <ecNumber evidence="9">3.6.1.73</ecNumber>
    </recommendedName>
</protein>
<evidence type="ECO:0000259" key="12">
    <source>
        <dbReference type="Pfam" id="PF01931"/>
    </source>
</evidence>
<dbReference type="PANTHER" id="PTHR34699:SF2">
    <property type="entry name" value="NON-CANONICAL PURINE NTP PHOSPHATASE_PRRC1 DOMAIN-CONTAINING PROTEIN"/>
    <property type="match status" value="1"/>
</dbReference>
<keyword evidence="7" id="KW-0546">Nucleotide metabolism</keyword>
<organism evidence="13 14">
    <name type="scientific">Candidatus Curtissbacteria bacterium GW2011_GWA1_40_16</name>
    <dbReference type="NCBI Taxonomy" id="1618405"/>
    <lineage>
        <taxon>Bacteria</taxon>
        <taxon>Candidatus Curtissiibacteriota</taxon>
    </lineage>
</organism>
<proteinExistence type="predicted"/>
<evidence type="ECO:0000313" key="14">
    <source>
        <dbReference type="Proteomes" id="UP000034531"/>
    </source>
</evidence>
<dbReference type="GO" id="GO:0103023">
    <property type="term" value="F:ITPase activity"/>
    <property type="evidence" value="ECO:0007669"/>
    <property type="project" value="UniProtKB-EC"/>
</dbReference>
<evidence type="ECO:0000256" key="4">
    <source>
        <dbReference type="ARBA" id="ARBA00022741"/>
    </source>
</evidence>
<keyword evidence="5" id="KW-0378">Hydrolase</keyword>
<evidence type="ECO:0000256" key="1">
    <source>
        <dbReference type="ARBA" id="ARBA00001936"/>
    </source>
</evidence>
<keyword evidence="3" id="KW-0479">Metal-binding</keyword>
<dbReference type="EC" id="3.6.1.73" evidence="9"/>
<evidence type="ECO:0000256" key="10">
    <source>
        <dbReference type="ARBA" id="ARBA00048174"/>
    </source>
</evidence>
<keyword evidence="6" id="KW-0460">Magnesium</keyword>
<accession>A0A0G0UK79</accession>
<evidence type="ECO:0000313" key="13">
    <source>
        <dbReference type="EMBL" id="KKR50642.1"/>
    </source>
</evidence>
<gene>
    <name evidence="13" type="ORF">UT84_C0009G0029</name>
</gene>
<comment type="caution">
    <text evidence="13">The sequence shown here is derived from an EMBL/GenBank/DDBJ whole genome shotgun (WGS) entry which is preliminary data.</text>
</comment>
<dbReference type="EMBL" id="LBYI01000009">
    <property type="protein sequence ID" value="KKR50642.1"/>
    <property type="molecule type" value="Genomic_DNA"/>
</dbReference>
<dbReference type="GO" id="GO:0009117">
    <property type="term" value="P:nucleotide metabolic process"/>
    <property type="evidence" value="ECO:0007669"/>
    <property type="project" value="UniProtKB-KW"/>
</dbReference>
<comment type="catalytic activity">
    <reaction evidence="11">
        <text>XTP + H2O = XDP + phosphate + H(+)</text>
        <dbReference type="Rhea" id="RHEA:28406"/>
        <dbReference type="ChEBI" id="CHEBI:15377"/>
        <dbReference type="ChEBI" id="CHEBI:15378"/>
        <dbReference type="ChEBI" id="CHEBI:43474"/>
        <dbReference type="ChEBI" id="CHEBI:59884"/>
        <dbReference type="ChEBI" id="CHEBI:61314"/>
        <dbReference type="EC" id="3.6.1.73"/>
    </reaction>
</comment>
<dbReference type="Gene3D" id="3.90.950.10">
    <property type="match status" value="1"/>
</dbReference>
<dbReference type="GO" id="GO:0000166">
    <property type="term" value="F:nucleotide binding"/>
    <property type="evidence" value="ECO:0007669"/>
    <property type="project" value="UniProtKB-KW"/>
</dbReference>
<evidence type="ECO:0000256" key="9">
    <source>
        <dbReference type="ARBA" id="ARBA00038901"/>
    </source>
</evidence>
<evidence type="ECO:0000256" key="6">
    <source>
        <dbReference type="ARBA" id="ARBA00022842"/>
    </source>
</evidence>
<comment type="catalytic activity">
    <reaction evidence="10">
        <text>ITP + H2O = IDP + phosphate + H(+)</text>
        <dbReference type="Rhea" id="RHEA:28330"/>
        <dbReference type="ChEBI" id="CHEBI:15377"/>
        <dbReference type="ChEBI" id="CHEBI:15378"/>
        <dbReference type="ChEBI" id="CHEBI:43474"/>
        <dbReference type="ChEBI" id="CHEBI:58280"/>
        <dbReference type="ChEBI" id="CHEBI:61402"/>
        <dbReference type="EC" id="3.6.1.73"/>
    </reaction>
</comment>
<evidence type="ECO:0000256" key="8">
    <source>
        <dbReference type="ARBA" id="ARBA00023211"/>
    </source>
</evidence>
<dbReference type="InterPro" id="IPR050299">
    <property type="entry name" value="YjjX_NTPase"/>
</dbReference>
<dbReference type="GO" id="GO:0046872">
    <property type="term" value="F:metal ion binding"/>
    <property type="evidence" value="ECO:0007669"/>
    <property type="project" value="UniProtKB-KW"/>
</dbReference>
<keyword evidence="8" id="KW-0464">Manganese</keyword>
<dbReference type="AlphaFoldDB" id="A0A0G0UK79"/>
<name>A0A0G0UK79_9BACT</name>
<dbReference type="GO" id="GO:0006772">
    <property type="term" value="P:thiamine metabolic process"/>
    <property type="evidence" value="ECO:0007669"/>
    <property type="project" value="TreeGrafter"/>
</dbReference>
<dbReference type="InterPro" id="IPR026533">
    <property type="entry name" value="NTPase/PRRC1"/>
</dbReference>
<evidence type="ECO:0000256" key="11">
    <source>
        <dbReference type="ARBA" id="ARBA00048781"/>
    </source>
</evidence>
<feature type="domain" description="Non-canonical purine NTP phosphatase/PRRC1" evidence="12">
    <location>
        <begin position="6"/>
        <end position="172"/>
    </location>
</feature>
<evidence type="ECO:0000256" key="3">
    <source>
        <dbReference type="ARBA" id="ARBA00022723"/>
    </source>
</evidence>
<evidence type="ECO:0000256" key="5">
    <source>
        <dbReference type="ARBA" id="ARBA00022801"/>
    </source>
</evidence>
<dbReference type="Proteomes" id="UP000034531">
    <property type="component" value="Unassembled WGS sequence"/>
</dbReference>
<evidence type="ECO:0000256" key="7">
    <source>
        <dbReference type="ARBA" id="ARBA00023080"/>
    </source>
</evidence>
<dbReference type="SUPFAM" id="SSF52972">
    <property type="entry name" value="ITPase-like"/>
    <property type="match status" value="1"/>
</dbReference>
<reference evidence="13 14" key="1">
    <citation type="journal article" date="2015" name="Nature">
        <title>rRNA introns, odd ribosomes, and small enigmatic genomes across a large radiation of phyla.</title>
        <authorList>
            <person name="Brown C.T."/>
            <person name="Hug L.A."/>
            <person name="Thomas B.C."/>
            <person name="Sharon I."/>
            <person name="Castelle C.J."/>
            <person name="Singh A."/>
            <person name="Wilkins M.J."/>
            <person name="Williams K.H."/>
            <person name="Banfield J.F."/>
        </authorList>
    </citation>
    <scope>NUCLEOTIDE SEQUENCE [LARGE SCALE GENOMIC DNA]</scope>
</reference>
<evidence type="ECO:0000256" key="2">
    <source>
        <dbReference type="ARBA" id="ARBA00001946"/>
    </source>
</evidence>